<comment type="caution">
    <text evidence="5">The sequence shown here is derived from an EMBL/GenBank/DDBJ whole genome shotgun (WGS) entry which is preliminary data.</text>
</comment>
<dbReference type="Proteomes" id="UP000291097">
    <property type="component" value="Unassembled WGS sequence"/>
</dbReference>
<organism evidence="5 6">
    <name type="scientific">Natrinema hispanicum</name>
    <dbReference type="NCBI Taxonomy" id="392421"/>
    <lineage>
        <taxon>Archaea</taxon>
        <taxon>Methanobacteriati</taxon>
        <taxon>Methanobacteriota</taxon>
        <taxon>Stenosarchaea group</taxon>
        <taxon>Halobacteria</taxon>
        <taxon>Halobacteriales</taxon>
        <taxon>Natrialbaceae</taxon>
        <taxon>Natrinema</taxon>
    </lineage>
</organism>
<evidence type="ECO:0000313" key="5">
    <source>
        <dbReference type="EMBL" id="RZV10940.1"/>
    </source>
</evidence>
<dbReference type="AlphaFoldDB" id="A0A482YDE7"/>
<gene>
    <name evidence="5" type="ORF">BDK88_2154</name>
</gene>
<proteinExistence type="inferred from homology"/>
<dbReference type="PANTHER" id="PTHR43685:SF5">
    <property type="entry name" value="GLYCOSYLTRANSFERASE EPSE-RELATED"/>
    <property type="match status" value="1"/>
</dbReference>
<evidence type="ECO:0000256" key="2">
    <source>
        <dbReference type="ARBA" id="ARBA00022676"/>
    </source>
</evidence>
<keyword evidence="3 5" id="KW-0808">Transferase</keyword>
<dbReference type="Pfam" id="PF00535">
    <property type="entry name" value="Glycos_transf_2"/>
    <property type="match status" value="1"/>
</dbReference>
<dbReference type="SUPFAM" id="SSF53448">
    <property type="entry name" value="Nucleotide-diphospho-sugar transferases"/>
    <property type="match status" value="1"/>
</dbReference>
<dbReference type="Gene3D" id="3.90.550.10">
    <property type="entry name" value="Spore Coat Polysaccharide Biosynthesis Protein SpsA, Chain A"/>
    <property type="match status" value="1"/>
</dbReference>
<evidence type="ECO:0000256" key="1">
    <source>
        <dbReference type="ARBA" id="ARBA00006739"/>
    </source>
</evidence>
<evidence type="ECO:0000259" key="4">
    <source>
        <dbReference type="Pfam" id="PF00535"/>
    </source>
</evidence>
<keyword evidence="2" id="KW-0328">Glycosyltransferase</keyword>
<dbReference type="InterPro" id="IPR050834">
    <property type="entry name" value="Glycosyltransf_2"/>
</dbReference>
<evidence type="ECO:0000256" key="3">
    <source>
        <dbReference type="ARBA" id="ARBA00022679"/>
    </source>
</evidence>
<evidence type="ECO:0000313" key="6">
    <source>
        <dbReference type="Proteomes" id="UP000291097"/>
    </source>
</evidence>
<accession>A0A482YDE7</accession>
<feature type="domain" description="Glycosyltransferase 2-like" evidence="4">
    <location>
        <begin position="9"/>
        <end position="168"/>
    </location>
</feature>
<dbReference type="EMBL" id="SHMP01000004">
    <property type="protein sequence ID" value="RZV10940.1"/>
    <property type="molecule type" value="Genomic_DNA"/>
</dbReference>
<protein>
    <submittedName>
        <fullName evidence="5">Glycosyltransferase involved in cell wall biosynthesis</fullName>
    </submittedName>
</protein>
<dbReference type="GO" id="GO:0016757">
    <property type="term" value="F:glycosyltransferase activity"/>
    <property type="evidence" value="ECO:0007669"/>
    <property type="project" value="UniProtKB-KW"/>
</dbReference>
<dbReference type="InterPro" id="IPR001173">
    <property type="entry name" value="Glyco_trans_2-like"/>
</dbReference>
<dbReference type="PANTHER" id="PTHR43685">
    <property type="entry name" value="GLYCOSYLTRANSFERASE"/>
    <property type="match status" value="1"/>
</dbReference>
<name>A0A482YDE7_9EURY</name>
<reference evidence="5 6" key="1">
    <citation type="submission" date="2019-02" db="EMBL/GenBank/DDBJ databases">
        <title>Genomic Encyclopedia of Archaeal and Bacterial Type Strains, Phase II (KMG-II): from individual species to whole genera.</title>
        <authorList>
            <person name="Goeker M."/>
        </authorList>
    </citation>
    <scope>NUCLEOTIDE SEQUENCE [LARGE SCALE GENOMIC DNA]</scope>
    <source>
        <strain evidence="5 6">DSM 18328</strain>
    </source>
</reference>
<sequence length="270" mass="30461">MSLSALCTTYHGDDPAELSQSLCSIRNQTRPPDELVLVKDGPVPEVINNVIRDVLGPTEFPVEVVSLPRNRGHGAALREAVKNATKDIVAIHDADDICIPERFETQLAFLDETGADVVGGYIAEFEDNPGDPHAIREVPVEHESITAMAKFRCPMNQTTVSARRESIVDAGNYRPVDRMEDYELWARMIQSDYEFRNQAKVLVKVRGGTNMYSRRGGLEYAREEIRLQKDFYDIGFISAPRALSNAMIRTVPRLLPNRIRGQLYQRFLRA</sequence>
<comment type="similarity">
    <text evidence="1">Belongs to the glycosyltransferase 2 family.</text>
</comment>
<dbReference type="InterPro" id="IPR029044">
    <property type="entry name" value="Nucleotide-diphossugar_trans"/>
</dbReference>